<keyword evidence="2" id="KW-0812">Transmembrane</keyword>
<dbReference type="SUPFAM" id="SSF53448">
    <property type="entry name" value="Nucleotide-diphospho-sugar transferases"/>
    <property type="match status" value="1"/>
</dbReference>
<evidence type="ECO:0000256" key="2">
    <source>
        <dbReference type="ARBA" id="ARBA00022692"/>
    </source>
</evidence>
<proteinExistence type="predicted"/>
<dbReference type="Pfam" id="PF13704">
    <property type="entry name" value="Glyco_tranf_2_4"/>
    <property type="match status" value="1"/>
</dbReference>
<accession>A0A6C0KX00</accession>
<name>A0A6C0KX00_9ZZZZ</name>
<dbReference type="Gene3D" id="3.90.550.10">
    <property type="entry name" value="Spore Coat Polysaccharide Biosynthesis Protein SpsA, Chain A"/>
    <property type="match status" value="1"/>
</dbReference>
<sequence length="253" mass="30162">MYYLSLLGIFKNEADGMKEWLDHYLWQGIEHFYIINNCSNDNYIEILKPYIDSNIVTLYERPEKQVQVKHYNEIFELIKNDTEWLIIADFDEYWYAYPEKNIPTVLKQYENKVSAIFTNWQFFGSNAFIQEPDGGIRENFIMKWHYNNHIKGIVCTMYTTHINIHYHNTHTLPQITLNHSLYLNHYGIRSLERFNKVKISRGSACPYNGLSIEEADKHYHGNYFKDHDKNEVLDTRLRDLVRNASATNNTTTI</sequence>
<reference evidence="4" key="1">
    <citation type="journal article" date="2020" name="Nature">
        <title>Giant virus diversity and host interactions through global metagenomics.</title>
        <authorList>
            <person name="Schulz F."/>
            <person name="Roux S."/>
            <person name="Paez-Espino D."/>
            <person name="Jungbluth S."/>
            <person name="Walsh D.A."/>
            <person name="Denef V.J."/>
            <person name="McMahon K.D."/>
            <person name="Konstantinidis K.T."/>
            <person name="Eloe-Fadrosh E.A."/>
            <person name="Kyrpides N.C."/>
            <person name="Woyke T."/>
        </authorList>
    </citation>
    <scope>NUCLEOTIDE SEQUENCE</scope>
    <source>
        <strain evidence="4">GVMAG-S-3300013094-100</strain>
    </source>
</reference>
<dbReference type="InterPro" id="IPR029044">
    <property type="entry name" value="Nucleotide-diphossugar_trans"/>
</dbReference>
<evidence type="ECO:0008006" key="5">
    <source>
        <dbReference type="Google" id="ProtNLM"/>
    </source>
</evidence>
<dbReference type="EMBL" id="MN740977">
    <property type="protein sequence ID" value="QHU21014.1"/>
    <property type="molecule type" value="Genomic_DNA"/>
</dbReference>
<dbReference type="PANTHER" id="PTHR21461:SF69">
    <property type="entry name" value="GLYCOSYLTRANSFERASE FAMILY 92 PROTEIN"/>
    <property type="match status" value="1"/>
</dbReference>
<dbReference type="PANTHER" id="PTHR21461">
    <property type="entry name" value="GLYCOSYLTRANSFERASE FAMILY 92 PROTEIN"/>
    <property type="match status" value="1"/>
</dbReference>
<comment type="subcellular location">
    <subcellularLocation>
        <location evidence="1">Membrane</location>
        <topology evidence="1">Single-pass membrane protein</topology>
    </subcellularLocation>
</comment>
<organism evidence="4">
    <name type="scientific">viral metagenome</name>
    <dbReference type="NCBI Taxonomy" id="1070528"/>
    <lineage>
        <taxon>unclassified sequences</taxon>
        <taxon>metagenomes</taxon>
        <taxon>organismal metagenomes</taxon>
    </lineage>
</organism>
<evidence type="ECO:0000256" key="3">
    <source>
        <dbReference type="ARBA" id="ARBA00022989"/>
    </source>
</evidence>
<keyword evidence="3" id="KW-1133">Transmembrane helix</keyword>
<keyword evidence="3" id="KW-0472">Membrane</keyword>
<dbReference type="GO" id="GO:0016757">
    <property type="term" value="F:glycosyltransferase activity"/>
    <property type="evidence" value="ECO:0007669"/>
    <property type="project" value="TreeGrafter"/>
</dbReference>
<dbReference type="GO" id="GO:0016020">
    <property type="term" value="C:membrane"/>
    <property type="evidence" value="ECO:0007669"/>
    <property type="project" value="UniProtKB-SubCell"/>
</dbReference>
<dbReference type="AlphaFoldDB" id="A0A6C0KX00"/>
<protein>
    <recommendedName>
        <fullName evidence="5">Glycosyltransferase 2-like domain-containing protein</fullName>
    </recommendedName>
</protein>
<dbReference type="GO" id="GO:0005737">
    <property type="term" value="C:cytoplasm"/>
    <property type="evidence" value="ECO:0007669"/>
    <property type="project" value="TreeGrafter"/>
</dbReference>
<evidence type="ECO:0000256" key="1">
    <source>
        <dbReference type="ARBA" id="ARBA00004167"/>
    </source>
</evidence>
<evidence type="ECO:0000313" key="4">
    <source>
        <dbReference type="EMBL" id="QHU21014.1"/>
    </source>
</evidence>